<evidence type="ECO:0000313" key="6">
    <source>
        <dbReference type="Proteomes" id="UP000230790"/>
    </source>
</evidence>
<dbReference type="InterPro" id="IPR039069">
    <property type="entry name" value="CE7"/>
</dbReference>
<feature type="active site" description="Charge relay system" evidence="1">
    <location>
        <position position="303"/>
    </location>
</feature>
<dbReference type="AlphaFoldDB" id="A0A2M8QAZ9"/>
<dbReference type="EMBL" id="PGTN01000077">
    <property type="protein sequence ID" value="PJF46976.1"/>
    <property type="molecule type" value="Genomic_DNA"/>
</dbReference>
<name>A0A2M8QAZ9_9CHLR</name>
<proteinExistence type="predicted"/>
<gene>
    <name evidence="5" type="ORF">CUN48_11065</name>
</gene>
<evidence type="ECO:0000256" key="3">
    <source>
        <dbReference type="SAM" id="MobiDB-lite"/>
    </source>
</evidence>
<dbReference type="SUPFAM" id="SSF53474">
    <property type="entry name" value="alpha/beta-Hydrolases"/>
    <property type="match status" value="1"/>
</dbReference>
<organism evidence="5 6">
    <name type="scientific">Candidatus Thermofonsia Clade 3 bacterium</name>
    <dbReference type="NCBI Taxonomy" id="2364212"/>
    <lineage>
        <taxon>Bacteria</taxon>
        <taxon>Bacillati</taxon>
        <taxon>Chloroflexota</taxon>
        <taxon>Candidatus Thermofontia</taxon>
        <taxon>Candidatus Thermofonsia Clade 3</taxon>
    </lineage>
</organism>
<evidence type="ECO:0000256" key="2">
    <source>
        <dbReference type="PIRSR" id="PIRSR639069-2"/>
    </source>
</evidence>
<evidence type="ECO:0000256" key="1">
    <source>
        <dbReference type="PIRSR" id="PIRSR639069-1"/>
    </source>
</evidence>
<dbReference type="PANTHER" id="PTHR40111">
    <property type="entry name" value="CEPHALOSPORIN-C DEACETYLASE"/>
    <property type="match status" value="1"/>
</dbReference>
<reference evidence="5 6" key="1">
    <citation type="submission" date="2017-11" db="EMBL/GenBank/DDBJ databases">
        <title>Evolution of Phototrophy in the Chloroflexi Phylum Driven by Horizontal Gene Transfer.</title>
        <authorList>
            <person name="Ward L.M."/>
            <person name="Hemp J."/>
            <person name="Shih P.M."/>
            <person name="Mcglynn S.E."/>
            <person name="Fischer W."/>
        </authorList>
    </citation>
    <scope>NUCLEOTIDE SEQUENCE [LARGE SCALE GENOMIC DNA]</scope>
    <source>
        <strain evidence="5">JP3_7</strain>
    </source>
</reference>
<accession>A0A2M8QAZ9</accession>
<comment type="caution">
    <text evidence="5">The sequence shown here is derived from an EMBL/GenBank/DDBJ whole genome shotgun (WGS) entry which is preliminary data.</text>
</comment>
<feature type="active site" description="Nucleophile" evidence="1">
    <location>
        <position position="188"/>
    </location>
</feature>
<dbReference type="Proteomes" id="UP000230790">
    <property type="component" value="Unassembled WGS sequence"/>
</dbReference>
<protein>
    <submittedName>
        <fullName evidence="5">Acetylxylan esterase</fullName>
    </submittedName>
</protein>
<feature type="domain" description="Acetyl xylan esterase" evidence="4">
    <location>
        <begin position="1"/>
        <end position="319"/>
    </location>
</feature>
<dbReference type="GO" id="GO:0052689">
    <property type="term" value="F:carboxylic ester hydrolase activity"/>
    <property type="evidence" value="ECO:0007669"/>
    <property type="project" value="TreeGrafter"/>
</dbReference>
<dbReference type="Gene3D" id="3.40.50.1820">
    <property type="entry name" value="alpha/beta hydrolase"/>
    <property type="match status" value="1"/>
</dbReference>
<dbReference type="GO" id="GO:0005976">
    <property type="term" value="P:polysaccharide metabolic process"/>
    <property type="evidence" value="ECO:0007669"/>
    <property type="project" value="TreeGrafter"/>
</dbReference>
<sequence>MAFFDLPLDQLKTYRPDRNEPTDFDAFWRRTLDEARAHPLAPRFEPADFGLRNVETFDVTFNGYGGQPIKGWLILPRHRAGKLPCVVEFIGYGGGRSYPTSWLLWSAAGYAHLVMDTRGQGSTWSHGDTPDPEPEGSNPHHPGFMTRGVLKPETYYYRRVFTDGCRAVEAAQAHDAIDPDRIAATGGSQGGGITIAVAGLMPAVQVAMPDVPFLCHFRRAATLIDSSPYIELQRFLVAQRDKVEQVFATLSYFDGMNFAARARAKALFSVGLMDDICPPSTVFAAYNHWAGEKEIRIYEFNRHEGGGEYQTVEKVKFLRAIW</sequence>
<feature type="binding site" evidence="2">
    <location>
        <position position="92"/>
    </location>
    <ligand>
        <name>substrate</name>
    </ligand>
</feature>
<evidence type="ECO:0000259" key="4">
    <source>
        <dbReference type="Pfam" id="PF05448"/>
    </source>
</evidence>
<dbReference type="Pfam" id="PF05448">
    <property type="entry name" value="AXE1"/>
    <property type="match status" value="1"/>
</dbReference>
<feature type="region of interest" description="Disordered" evidence="3">
    <location>
        <begin position="120"/>
        <end position="146"/>
    </location>
</feature>
<dbReference type="InterPro" id="IPR029058">
    <property type="entry name" value="AB_hydrolase_fold"/>
</dbReference>
<dbReference type="PANTHER" id="PTHR40111:SF1">
    <property type="entry name" value="CEPHALOSPORIN-C DEACETYLASE"/>
    <property type="match status" value="1"/>
</dbReference>
<feature type="active site" description="Charge relay system" evidence="1">
    <location>
        <position position="274"/>
    </location>
</feature>
<evidence type="ECO:0000313" key="5">
    <source>
        <dbReference type="EMBL" id="PJF46976.1"/>
    </source>
</evidence>
<dbReference type="InterPro" id="IPR008391">
    <property type="entry name" value="AXE1_dom"/>
</dbReference>